<feature type="chain" id="PRO_5022242122" evidence="5">
    <location>
        <begin position="19"/>
        <end position="161"/>
    </location>
</feature>
<dbReference type="Proteomes" id="UP000315783">
    <property type="component" value="Unassembled WGS sequence"/>
</dbReference>
<feature type="domain" description="NlpC/P60" evidence="6">
    <location>
        <begin position="27"/>
        <end position="161"/>
    </location>
</feature>
<dbReference type="PANTHER" id="PTHR47359">
    <property type="entry name" value="PEPTIDOGLYCAN DL-ENDOPEPTIDASE CWLO"/>
    <property type="match status" value="1"/>
</dbReference>
<dbReference type="SUPFAM" id="SSF54001">
    <property type="entry name" value="Cysteine proteinases"/>
    <property type="match status" value="1"/>
</dbReference>
<evidence type="ECO:0000256" key="4">
    <source>
        <dbReference type="ARBA" id="ARBA00022807"/>
    </source>
</evidence>
<name>A0A545WE65_9HYPO</name>
<evidence type="ECO:0000259" key="6">
    <source>
        <dbReference type="PROSITE" id="PS51935"/>
    </source>
</evidence>
<feature type="signal peptide" evidence="5">
    <location>
        <begin position="1"/>
        <end position="18"/>
    </location>
</feature>
<keyword evidence="8" id="KW-1185">Reference proteome</keyword>
<evidence type="ECO:0000256" key="5">
    <source>
        <dbReference type="SAM" id="SignalP"/>
    </source>
</evidence>
<reference evidence="7 8" key="1">
    <citation type="journal article" date="2019" name="Appl. Microbiol. Biotechnol.">
        <title>Genome sequence of Isaria javanica and comparative genome analysis insights into family S53 peptidase evolution in fungal entomopathogens.</title>
        <authorList>
            <person name="Lin R."/>
            <person name="Zhang X."/>
            <person name="Xin B."/>
            <person name="Zou M."/>
            <person name="Gao Y."/>
            <person name="Qin F."/>
            <person name="Hu Q."/>
            <person name="Xie B."/>
            <person name="Cheng X."/>
        </authorList>
    </citation>
    <scope>NUCLEOTIDE SEQUENCE [LARGE SCALE GENOMIC DNA]</scope>
    <source>
        <strain evidence="7 8">IJ1G</strain>
    </source>
</reference>
<dbReference type="STRING" id="43265.A0A545WE65"/>
<dbReference type="Gene3D" id="3.90.1720.10">
    <property type="entry name" value="endopeptidase domain like (from Nostoc punctiforme)"/>
    <property type="match status" value="1"/>
</dbReference>
<proteinExistence type="inferred from homology"/>
<dbReference type="OrthoDB" id="2251794at2759"/>
<gene>
    <name evidence="7" type="ORF">IF1G_01048</name>
</gene>
<accession>A0A545WE65</accession>
<dbReference type="PANTHER" id="PTHR47359:SF3">
    <property type="entry name" value="NLP_P60 DOMAIN-CONTAINING PROTEIN-RELATED"/>
    <property type="match status" value="1"/>
</dbReference>
<organism evidence="7 8">
    <name type="scientific">Cordyceps javanica</name>
    <dbReference type="NCBI Taxonomy" id="43265"/>
    <lineage>
        <taxon>Eukaryota</taxon>
        <taxon>Fungi</taxon>
        <taxon>Dikarya</taxon>
        <taxon>Ascomycota</taxon>
        <taxon>Pezizomycotina</taxon>
        <taxon>Sordariomycetes</taxon>
        <taxon>Hypocreomycetidae</taxon>
        <taxon>Hypocreales</taxon>
        <taxon>Cordycipitaceae</taxon>
        <taxon>Cordyceps</taxon>
    </lineage>
</organism>
<comment type="similarity">
    <text evidence="1">Belongs to the peptidase C40 family.</text>
</comment>
<evidence type="ECO:0000256" key="2">
    <source>
        <dbReference type="ARBA" id="ARBA00022670"/>
    </source>
</evidence>
<sequence>MKFTLVSMVLAASGAAFAAPADEMLQKRDGPGIVKAADSQIGIDYVYGGGGCNGPSKGGYDCSGLTQYSVCKAQGKTIPRTAHEQYHSSMGKHLPRAQAKPGDMLFWATNGDCKNHVVHVGIFVKAGTMVNAAHTGTKVRQQSIWTSSGGESICPDAVRFW</sequence>
<evidence type="ECO:0000313" key="7">
    <source>
        <dbReference type="EMBL" id="TQW01117.1"/>
    </source>
</evidence>
<dbReference type="InterPro" id="IPR051794">
    <property type="entry name" value="PG_Endopeptidase_C40"/>
</dbReference>
<keyword evidence="5" id="KW-0732">Signal</keyword>
<keyword evidence="2" id="KW-0645">Protease</keyword>
<dbReference type="Pfam" id="PF00877">
    <property type="entry name" value="NLPC_P60"/>
    <property type="match status" value="1"/>
</dbReference>
<dbReference type="InterPro" id="IPR038765">
    <property type="entry name" value="Papain-like_cys_pep_sf"/>
</dbReference>
<dbReference type="AlphaFoldDB" id="A0A545WE65"/>
<evidence type="ECO:0000256" key="3">
    <source>
        <dbReference type="ARBA" id="ARBA00022801"/>
    </source>
</evidence>
<dbReference type="EMBL" id="SPUK01000001">
    <property type="protein sequence ID" value="TQW01117.1"/>
    <property type="molecule type" value="Genomic_DNA"/>
</dbReference>
<keyword evidence="3" id="KW-0378">Hydrolase</keyword>
<dbReference type="GO" id="GO:0006508">
    <property type="term" value="P:proteolysis"/>
    <property type="evidence" value="ECO:0007669"/>
    <property type="project" value="UniProtKB-KW"/>
</dbReference>
<dbReference type="GO" id="GO:0008234">
    <property type="term" value="F:cysteine-type peptidase activity"/>
    <property type="evidence" value="ECO:0007669"/>
    <property type="project" value="UniProtKB-KW"/>
</dbReference>
<evidence type="ECO:0000313" key="8">
    <source>
        <dbReference type="Proteomes" id="UP000315783"/>
    </source>
</evidence>
<keyword evidence="4" id="KW-0788">Thiol protease</keyword>
<evidence type="ECO:0000256" key="1">
    <source>
        <dbReference type="ARBA" id="ARBA00007074"/>
    </source>
</evidence>
<dbReference type="PROSITE" id="PS51935">
    <property type="entry name" value="NLPC_P60"/>
    <property type="match status" value="1"/>
</dbReference>
<protein>
    <submittedName>
        <fullName evidence="7">NlpC/P60-like cell-wall peptidase</fullName>
    </submittedName>
</protein>
<dbReference type="InterPro" id="IPR000064">
    <property type="entry name" value="NLP_P60_dom"/>
</dbReference>
<comment type="caution">
    <text evidence="7">The sequence shown here is derived from an EMBL/GenBank/DDBJ whole genome shotgun (WGS) entry which is preliminary data.</text>
</comment>